<dbReference type="GeneTree" id="ENSGT00390000013764"/>
<dbReference type="GO" id="GO:0005524">
    <property type="term" value="F:ATP binding"/>
    <property type="evidence" value="ECO:0007669"/>
    <property type="project" value="InterPro"/>
</dbReference>
<dbReference type="InterPro" id="IPR014049">
    <property type="entry name" value="Glutathione_synthase_N_euk"/>
</dbReference>
<dbReference type="GO" id="GO:0005829">
    <property type="term" value="C:cytosol"/>
    <property type="evidence" value="ECO:0007669"/>
    <property type="project" value="TreeGrafter"/>
</dbReference>
<reference evidence="1" key="1">
    <citation type="submission" date="2025-08" db="UniProtKB">
        <authorList>
            <consortium name="Ensembl"/>
        </authorList>
    </citation>
    <scope>IDENTIFICATION</scope>
</reference>
<dbReference type="STRING" id="109280.ENSHCOP00000005970"/>
<dbReference type="GO" id="GO:0043295">
    <property type="term" value="F:glutathione binding"/>
    <property type="evidence" value="ECO:0007669"/>
    <property type="project" value="TreeGrafter"/>
</dbReference>
<accession>A0A3Q2XMS3</accession>
<dbReference type="GO" id="GO:0004363">
    <property type="term" value="F:glutathione synthase activity"/>
    <property type="evidence" value="ECO:0007669"/>
    <property type="project" value="InterPro"/>
</dbReference>
<evidence type="ECO:0000313" key="2">
    <source>
        <dbReference type="Proteomes" id="UP000264820"/>
    </source>
</evidence>
<dbReference type="Gene3D" id="3.30.1490.80">
    <property type="match status" value="1"/>
</dbReference>
<evidence type="ECO:0000313" key="1">
    <source>
        <dbReference type="Ensembl" id="ENSHCOP00000005970.1"/>
    </source>
</evidence>
<keyword evidence="2" id="KW-1185">Reference proteome</keyword>
<dbReference type="Pfam" id="PF03917">
    <property type="entry name" value="GSH_synth_ATP"/>
    <property type="match status" value="1"/>
</dbReference>
<organism evidence="1 2">
    <name type="scientific">Hippocampus comes</name>
    <name type="common">Tiger tail seahorse</name>
    <dbReference type="NCBI Taxonomy" id="109280"/>
    <lineage>
        <taxon>Eukaryota</taxon>
        <taxon>Metazoa</taxon>
        <taxon>Chordata</taxon>
        <taxon>Craniata</taxon>
        <taxon>Vertebrata</taxon>
        <taxon>Euteleostomi</taxon>
        <taxon>Actinopterygii</taxon>
        <taxon>Neopterygii</taxon>
        <taxon>Teleostei</taxon>
        <taxon>Neoteleostei</taxon>
        <taxon>Acanthomorphata</taxon>
        <taxon>Syngnathiaria</taxon>
        <taxon>Syngnathiformes</taxon>
        <taxon>Syngnathoidei</taxon>
        <taxon>Syngnathidae</taxon>
        <taxon>Hippocampus</taxon>
    </lineage>
</organism>
<dbReference type="Proteomes" id="UP000264820">
    <property type="component" value="Unplaced"/>
</dbReference>
<dbReference type="AlphaFoldDB" id="A0A3Q2XMS3"/>
<name>A0A3Q2XMS3_HIPCM</name>
<protein>
    <submittedName>
        <fullName evidence="1">Uncharacterized protein</fullName>
    </submittedName>
</protein>
<dbReference type="PANTHER" id="PTHR11130:SF0">
    <property type="entry name" value="GLUTATHIONE SYNTHETASE"/>
    <property type="match status" value="1"/>
</dbReference>
<dbReference type="OMA" id="RMFLKEC"/>
<dbReference type="SUPFAM" id="SSF56059">
    <property type="entry name" value="Glutathione synthetase ATP-binding domain-like"/>
    <property type="match status" value="1"/>
</dbReference>
<dbReference type="InterPro" id="IPR005615">
    <property type="entry name" value="Glutathione_synthase"/>
</dbReference>
<sequence>MAEGRRNDLLMNTTLINELAEVAKDSAVMQGFLVRLKESPNSSEVTVTYAPITLFPTPVPKAIFLQAMEVQIHFNMLVDKISQDPDFLQAALASTITVDDFTAKLFKIHQHVLKEGRLQVRNSNLDKPACHT</sequence>
<proteinExistence type="predicted"/>
<dbReference type="Ensembl" id="ENSHCOT00000004458.1">
    <property type="protein sequence ID" value="ENSHCOP00000005970.1"/>
    <property type="gene ID" value="ENSHCOG00000007702.1"/>
</dbReference>
<reference evidence="1" key="2">
    <citation type="submission" date="2025-09" db="UniProtKB">
        <authorList>
            <consortium name="Ensembl"/>
        </authorList>
    </citation>
    <scope>IDENTIFICATION</scope>
</reference>
<dbReference type="PANTHER" id="PTHR11130">
    <property type="entry name" value="GLUTATHIONE SYNTHETASE"/>
    <property type="match status" value="1"/>
</dbReference>